<dbReference type="RefSeq" id="WP_184231131.1">
    <property type="nucleotide sequence ID" value="NZ_JACHEC010000007.1"/>
</dbReference>
<name>A0A7J9S7Q5_METMI</name>
<evidence type="ECO:0000256" key="1">
    <source>
        <dbReference type="SAM" id="Phobius"/>
    </source>
</evidence>
<dbReference type="AlphaFoldDB" id="A0A7J9S7Q5"/>
<accession>A0A7J9S7Q5</accession>
<organism evidence="2 3">
    <name type="scientific">Methanococcus maripaludis</name>
    <name type="common">Methanococcus deltae</name>
    <dbReference type="NCBI Taxonomy" id="39152"/>
    <lineage>
        <taxon>Archaea</taxon>
        <taxon>Methanobacteriati</taxon>
        <taxon>Methanobacteriota</taxon>
        <taxon>Methanomada group</taxon>
        <taxon>Methanococci</taxon>
        <taxon>Methanococcales</taxon>
        <taxon>Methanococcaceae</taxon>
        <taxon>Methanococcus</taxon>
    </lineage>
</organism>
<dbReference type="Proteomes" id="UP000536195">
    <property type="component" value="Unassembled WGS sequence"/>
</dbReference>
<feature type="transmembrane region" description="Helical" evidence="1">
    <location>
        <begin position="34"/>
        <end position="53"/>
    </location>
</feature>
<keyword evidence="1" id="KW-0812">Transmembrane</keyword>
<evidence type="ECO:0000313" key="2">
    <source>
        <dbReference type="EMBL" id="MBB6402685.1"/>
    </source>
</evidence>
<reference evidence="2 3" key="1">
    <citation type="submission" date="2020-08" db="EMBL/GenBank/DDBJ databases">
        <title>Genomic Encyclopedia of Type Strains, Phase IV (KMG-V): Genome sequencing to study the core and pangenomes of soil and plant-associated prokaryotes.</title>
        <authorList>
            <person name="Whitman W."/>
        </authorList>
    </citation>
    <scope>NUCLEOTIDE SEQUENCE [LARGE SCALE GENOMIC DNA]</scope>
    <source>
        <strain evidence="2 3">C11</strain>
    </source>
</reference>
<evidence type="ECO:0000313" key="3">
    <source>
        <dbReference type="Proteomes" id="UP000536195"/>
    </source>
</evidence>
<keyword evidence="1" id="KW-0472">Membrane</keyword>
<protein>
    <submittedName>
        <fullName evidence="2">Uncharacterized protein</fullName>
    </submittedName>
</protein>
<feature type="transmembrane region" description="Helical" evidence="1">
    <location>
        <begin position="235"/>
        <end position="256"/>
    </location>
</feature>
<dbReference type="EMBL" id="JACHEC010000007">
    <property type="protein sequence ID" value="MBB6402685.1"/>
    <property type="molecule type" value="Genomic_DNA"/>
</dbReference>
<gene>
    <name evidence="2" type="ORF">HNP92_002010</name>
</gene>
<feature type="transmembrane region" description="Helical" evidence="1">
    <location>
        <begin position="160"/>
        <end position="180"/>
    </location>
</feature>
<feature type="transmembrane region" description="Helical" evidence="1">
    <location>
        <begin position="127"/>
        <end position="148"/>
    </location>
</feature>
<proteinExistence type="predicted"/>
<sequence>MKRRALRGKHNIGDDLKVYLNINIDEKIYDFFKFMFSLYFAAITISLTAFYYLKNGQDFYRFMSLFLYVVSLIGLYILPLTYELVYNMEYQINDHFKKIIRLKKINERETHANHASLKDSFKSVSKLVCNSLVLLGSIITILSLYFIIKSDFGNFSLIKPLVIFMCLDIFLGYFILSPLYPKLRIDPSDLELINTSTKFYIAMPNLDDFNRPSKKNSAIETPVNPKEITKKIIEVINLILKYSTIIVIYGVVIVIYTDFYDMIPYIIKDFISTISFFITDILLKY</sequence>
<keyword evidence="1" id="KW-1133">Transmembrane helix</keyword>
<feature type="transmembrane region" description="Helical" evidence="1">
    <location>
        <begin position="59"/>
        <end position="78"/>
    </location>
</feature>
<comment type="caution">
    <text evidence="2">The sequence shown here is derived from an EMBL/GenBank/DDBJ whole genome shotgun (WGS) entry which is preliminary data.</text>
</comment>